<dbReference type="Pfam" id="PF00104">
    <property type="entry name" value="Hormone_recep"/>
    <property type="match status" value="1"/>
</dbReference>
<keyword evidence="2" id="KW-0863">Zinc-finger</keyword>
<dbReference type="Gene3D" id="3.30.50.10">
    <property type="entry name" value="Erythroid Transcription Factor GATA-1, subunit A"/>
    <property type="match status" value="1"/>
</dbReference>
<keyword evidence="12" id="KW-1185">Reference proteome</keyword>
<evidence type="ECO:0000256" key="8">
    <source>
        <dbReference type="ARBA" id="ARBA00023242"/>
    </source>
</evidence>
<dbReference type="PANTHER" id="PTHR46011:SF6">
    <property type="entry name" value="HIGH ZINC ACTIVATED NUCLEAR RECEPTOR PROTEIN"/>
    <property type="match status" value="1"/>
</dbReference>
<evidence type="ECO:0000313" key="12">
    <source>
        <dbReference type="Proteomes" id="UP001432322"/>
    </source>
</evidence>
<keyword evidence="3" id="KW-0862">Zinc</keyword>
<dbReference type="SUPFAM" id="SSF57716">
    <property type="entry name" value="Glucocorticoid receptor-like (DNA-binding domain)"/>
    <property type="match status" value="1"/>
</dbReference>
<reference evidence="11" key="1">
    <citation type="submission" date="2023-10" db="EMBL/GenBank/DDBJ databases">
        <title>Genome assembly of Pristionchus species.</title>
        <authorList>
            <person name="Yoshida K."/>
            <person name="Sommer R.J."/>
        </authorList>
    </citation>
    <scope>NUCLEOTIDE SEQUENCE</scope>
    <source>
        <strain evidence="11">RS5133</strain>
    </source>
</reference>
<evidence type="ECO:0000313" key="11">
    <source>
        <dbReference type="EMBL" id="GMT33749.1"/>
    </source>
</evidence>
<sequence length="360" mass="42195">SFMSSTHSCLVCSATISETHLGINACRACALFYKRTRRTRRAYTCRRGTGKCVFKKHEPFACKKCRFDRCLAIGMENGSEEREEMTILERVKTEYDLLLKRRLAEEKRLVVLHNPPRIENVTQELYKTSAFYYYDTYPVMMRGLIAMLNVVLPEFDEFSDEIKFSILKNLFGKFYAVDSYFRTSRSYLKTGKCVCTMLSCFDINACDQWWNEHEENERKADLQLSLKTHARDYLDILYKMLRTDDITEREFHALIVIIFCELDTTIHLPDRIQSLFDSLRSRVLQELQDYYKTRLQLQDYSTRLGTLMSLTAAISEIHVTASEQLRLYSFLFDIKSEDEMLNEVIAAQSNHSTPLKVNPE</sequence>
<gene>
    <name evidence="11" type="ORF">PFISCL1PPCAC_25046</name>
</gene>
<dbReference type="AlphaFoldDB" id="A0AAV5WSS9"/>
<feature type="domain" description="NR LBD" evidence="10">
    <location>
        <begin position="107"/>
        <end position="347"/>
    </location>
</feature>
<dbReference type="Pfam" id="PF00105">
    <property type="entry name" value="zf-C4"/>
    <property type="match status" value="1"/>
</dbReference>
<name>A0AAV5WSS9_9BILA</name>
<dbReference type="GO" id="GO:0008270">
    <property type="term" value="F:zinc ion binding"/>
    <property type="evidence" value="ECO:0007669"/>
    <property type="project" value="UniProtKB-KW"/>
</dbReference>
<accession>A0AAV5WSS9</accession>
<evidence type="ECO:0000259" key="10">
    <source>
        <dbReference type="PROSITE" id="PS51843"/>
    </source>
</evidence>
<evidence type="ECO:0000256" key="4">
    <source>
        <dbReference type="ARBA" id="ARBA00023015"/>
    </source>
</evidence>
<proteinExistence type="predicted"/>
<dbReference type="EMBL" id="BTSY01000006">
    <property type="protein sequence ID" value="GMT33749.1"/>
    <property type="molecule type" value="Genomic_DNA"/>
</dbReference>
<organism evidence="11 12">
    <name type="scientific">Pristionchus fissidentatus</name>
    <dbReference type="NCBI Taxonomy" id="1538716"/>
    <lineage>
        <taxon>Eukaryota</taxon>
        <taxon>Metazoa</taxon>
        <taxon>Ecdysozoa</taxon>
        <taxon>Nematoda</taxon>
        <taxon>Chromadorea</taxon>
        <taxon>Rhabditida</taxon>
        <taxon>Rhabditina</taxon>
        <taxon>Diplogasteromorpha</taxon>
        <taxon>Diplogasteroidea</taxon>
        <taxon>Neodiplogasteridae</taxon>
        <taxon>Pristionchus</taxon>
    </lineage>
</organism>
<evidence type="ECO:0008006" key="13">
    <source>
        <dbReference type="Google" id="ProtNLM"/>
    </source>
</evidence>
<evidence type="ECO:0000256" key="2">
    <source>
        <dbReference type="ARBA" id="ARBA00022771"/>
    </source>
</evidence>
<dbReference type="InterPro" id="IPR035500">
    <property type="entry name" value="NHR-like_dom_sf"/>
</dbReference>
<comment type="caution">
    <text evidence="11">The sequence shown here is derived from an EMBL/GenBank/DDBJ whole genome shotgun (WGS) entry which is preliminary data.</text>
</comment>
<dbReference type="InterPro" id="IPR001628">
    <property type="entry name" value="Znf_hrmn_rcpt"/>
</dbReference>
<evidence type="ECO:0000259" key="9">
    <source>
        <dbReference type="PROSITE" id="PS51030"/>
    </source>
</evidence>
<dbReference type="InterPro" id="IPR000536">
    <property type="entry name" value="Nucl_hrmn_rcpt_lig-bd"/>
</dbReference>
<feature type="non-terminal residue" evidence="11">
    <location>
        <position position="1"/>
    </location>
</feature>
<keyword evidence="4" id="KW-0805">Transcription regulation</keyword>
<dbReference type="GO" id="GO:0043565">
    <property type="term" value="F:sequence-specific DNA binding"/>
    <property type="evidence" value="ECO:0007669"/>
    <property type="project" value="InterPro"/>
</dbReference>
<protein>
    <recommendedName>
        <fullName evidence="13">Nuclear receptor</fullName>
    </recommendedName>
</protein>
<keyword evidence="5" id="KW-0238">DNA-binding</keyword>
<dbReference type="SUPFAM" id="SSF48508">
    <property type="entry name" value="Nuclear receptor ligand-binding domain"/>
    <property type="match status" value="1"/>
</dbReference>
<dbReference type="PANTHER" id="PTHR46011">
    <property type="entry name" value="NUCLEAR HORMONE RECEPTOR FAMILY MEMBER NHR-86-RELATED"/>
    <property type="match status" value="1"/>
</dbReference>
<dbReference type="SMART" id="SM00399">
    <property type="entry name" value="ZnF_C4"/>
    <property type="match status" value="1"/>
</dbReference>
<keyword evidence="8" id="KW-0539">Nucleus</keyword>
<evidence type="ECO:0000256" key="3">
    <source>
        <dbReference type="ARBA" id="ARBA00022833"/>
    </source>
</evidence>
<dbReference type="GO" id="GO:0003700">
    <property type="term" value="F:DNA-binding transcription factor activity"/>
    <property type="evidence" value="ECO:0007669"/>
    <property type="project" value="InterPro"/>
</dbReference>
<dbReference type="Gene3D" id="1.10.565.10">
    <property type="entry name" value="Retinoid X Receptor"/>
    <property type="match status" value="1"/>
</dbReference>
<evidence type="ECO:0000256" key="1">
    <source>
        <dbReference type="ARBA" id="ARBA00022723"/>
    </source>
</evidence>
<dbReference type="PROSITE" id="PS51030">
    <property type="entry name" value="NUCLEAR_REC_DBD_2"/>
    <property type="match status" value="1"/>
</dbReference>
<dbReference type="PROSITE" id="PS51843">
    <property type="entry name" value="NR_LBD"/>
    <property type="match status" value="1"/>
</dbReference>
<dbReference type="InterPro" id="IPR013088">
    <property type="entry name" value="Znf_NHR/GATA"/>
</dbReference>
<evidence type="ECO:0000256" key="6">
    <source>
        <dbReference type="ARBA" id="ARBA00023163"/>
    </source>
</evidence>
<dbReference type="GO" id="GO:0005634">
    <property type="term" value="C:nucleus"/>
    <property type="evidence" value="ECO:0007669"/>
    <property type="project" value="TreeGrafter"/>
</dbReference>
<keyword evidence="1" id="KW-0479">Metal-binding</keyword>
<feature type="domain" description="Nuclear receptor" evidence="9">
    <location>
        <begin position="6"/>
        <end position="82"/>
    </location>
</feature>
<evidence type="ECO:0000256" key="7">
    <source>
        <dbReference type="ARBA" id="ARBA00023170"/>
    </source>
</evidence>
<dbReference type="PRINTS" id="PR00047">
    <property type="entry name" value="STROIDFINGER"/>
</dbReference>
<keyword evidence="7" id="KW-0675">Receptor</keyword>
<keyword evidence="6" id="KW-0804">Transcription</keyword>
<evidence type="ECO:0000256" key="5">
    <source>
        <dbReference type="ARBA" id="ARBA00023125"/>
    </source>
</evidence>
<dbReference type="Proteomes" id="UP001432322">
    <property type="component" value="Unassembled WGS sequence"/>
</dbReference>
<dbReference type="SMART" id="SM00430">
    <property type="entry name" value="HOLI"/>
    <property type="match status" value="1"/>
</dbReference>